<comment type="caution">
    <text evidence="2">The sequence shown here is derived from an EMBL/GenBank/DDBJ whole genome shotgun (WGS) entry which is preliminary data.</text>
</comment>
<accession>A0A5B7G1Q0</accession>
<keyword evidence="3" id="KW-1185">Reference proteome</keyword>
<sequence length="67" mass="7410">MVRGGGVLTSARRGTSRTRLRNASFLASREQSDVLCILPVPGHVRPLMTQTRRRPRHGTANVMAQAR</sequence>
<gene>
    <name evidence="2" type="ORF">E2C01_044221</name>
</gene>
<organism evidence="2 3">
    <name type="scientific">Portunus trituberculatus</name>
    <name type="common">Swimming crab</name>
    <name type="synonym">Neptunus trituberculatus</name>
    <dbReference type="NCBI Taxonomy" id="210409"/>
    <lineage>
        <taxon>Eukaryota</taxon>
        <taxon>Metazoa</taxon>
        <taxon>Ecdysozoa</taxon>
        <taxon>Arthropoda</taxon>
        <taxon>Crustacea</taxon>
        <taxon>Multicrustacea</taxon>
        <taxon>Malacostraca</taxon>
        <taxon>Eumalacostraca</taxon>
        <taxon>Eucarida</taxon>
        <taxon>Decapoda</taxon>
        <taxon>Pleocyemata</taxon>
        <taxon>Brachyura</taxon>
        <taxon>Eubrachyura</taxon>
        <taxon>Portunoidea</taxon>
        <taxon>Portunidae</taxon>
        <taxon>Portuninae</taxon>
        <taxon>Portunus</taxon>
    </lineage>
</organism>
<evidence type="ECO:0000256" key="1">
    <source>
        <dbReference type="SAM" id="MobiDB-lite"/>
    </source>
</evidence>
<dbReference type="Proteomes" id="UP000324222">
    <property type="component" value="Unassembled WGS sequence"/>
</dbReference>
<name>A0A5B7G1Q0_PORTR</name>
<proteinExistence type="predicted"/>
<dbReference type="EMBL" id="VSRR010009473">
    <property type="protein sequence ID" value="MPC50394.1"/>
    <property type="molecule type" value="Genomic_DNA"/>
</dbReference>
<evidence type="ECO:0000313" key="2">
    <source>
        <dbReference type="EMBL" id="MPC50394.1"/>
    </source>
</evidence>
<dbReference type="AlphaFoldDB" id="A0A5B7G1Q0"/>
<evidence type="ECO:0000313" key="3">
    <source>
        <dbReference type="Proteomes" id="UP000324222"/>
    </source>
</evidence>
<protein>
    <submittedName>
        <fullName evidence="2">Uncharacterized protein</fullName>
    </submittedName>
</protein>
<reference evidence="2 3" key="1">
    <citation type="submission" date="2019-05" db="EMBL/GenBank/DDBJ databases">
        <title>Another draft genome of Portunus trituberculatus and its Hox gene families provides insights of decapod evolution.</title>
        <authorList>
            <person name="Jeong J.-H."/>
            <person name="Song I."/>
            <person name="Kim S."/>
            <person name="Choi T."/>
            <person name="Kim D."/>
            <person name="Ryu S."/>
            <person name="Kim W."/>
        </authorList>
    </citation>
    <scope>NUCLEOTIDE SEQUENCE [LARGE SCALE GENOMIC DNA]</scope>
    <source>
        <tissue evidence="2">Muscle</tissue>
    </source>
</reference>
<feature type="region of interest" description="Disordered" evidence="1">
    <location>
        <begin position="47"/>
        <end position="67"/>
    </location>
</feature>